<sequence length="79" mass="9196">MRPLPLHHASVAVLQLDFSSTYSVLCAKRQREMEPASEANEEIKGCLYEDFEEDREAWNGQERALEMVHVLLWALTKDY</sequence>
<comment type="caution">
    <text evidence="1">The sequence shown here is derived from an EMBL/GenBank/DDBJ whole genome shotgun (WGS) entry which is preliminary data.</text>
</comment>
<gene>
    <name evidence="1" type="ORF">GOP47_0011200</name>
</gene>
<evidence type="ECO:0000313" key="1">
    <source>
        <dbReference type="EMBL" id="KAI5073187.1"/>
    </source>
</evidence>
<reference evidence="1" key="1">
    <citation type="submission" date="2021-01" db="EMBL/GenBank/DDBJ databases">
        <title>Adiantum capillus-veneris genome.</title>
        <authorList>
            <person name="Fang Y."/>
            <person name="Liao Q."/>
        </authorList>
    </citation>
    <scope>NUCLEOTIDE SEQUENCE</scope>
    <source>
        <strain evidence="1">H3</strain>
        <tissue evidence="1">Leaf</tissue>
    </source>
</reference>
<organism evidence="1 2">
    <name type="scientific">Adiantum capillus-veneris</name>
    <name type="common">Maidenhair fern</name>
    <dbReference type="NCBI Taxonomy" id="13818"/>
    <lineage>
        <taxon>Eukaryota</taxon>
        <taxon>Viridiplantae</taxon>
        <taxon>Streptophyta</taxon>
        <taxon>Embryophyta</taxon>
        <taxon>Tracheophyta</taxon>
        <taxon>Polypodiopsida</taxon>
        <taxon>Polypodiidae</taxon>
        <taxon>Polypodiales</taxon>
        <taxon>Pteridineae</taxon>
        <taxon>Pteridaceae</taxon>
        <taxon>Vittarioideae</taxon>
        <taxon>Adiantum</taxon>
    </lineage>
</organism>
<evidence type="ECO:0000313" key="2">
    <source>
        <dbReference type="Proteomes" id="UP000886520"/>
    </source>
</evidence>
<dbReference type="EMBL" id="JABFUD020000011">
    <property type="protein sequence ID" value="KAI5073187.1"/>
    <property type="molecule type" value="Genomic_DNA"/>
</dbReference>
<dbReference type="AlphaFoldDB" id="A0A9D4UST2"/>
<keyword evidence="2" id="KW-1185">Reference proteome</keyword>
<dbReference type="Proteomes" id="UP000886520">
    <property type="component" value="Chromosome 11"/>
</dbReference>
<accession>A0A9D4UST2</accession>
<protein>
    <submittedName>
        <fullName evidence="1">Uncharacterized protein</fullName>
    </submittedName>
</protein>
<name>A0A9D4UST2_ADICA</name>
<proteinExistence type="predicted"/>